<evidence type="ECO:0000259" key="7">
    <source>
        <dbReference type="PROSITE" id="PS51352"/>
    </source>
</evidence>
<dbReference type="PROSITE" id="PS51352">
    <property type="entry name" value="THIOREDOXIN_2"/>
    <property type="match status" value="1"/>
</dbReference>
<evidence type="ECO:0000313" key="9">
    <source>
        <dbReference type="Proteomes" id="UP000029843"/>
    </source>
</evidence>
<organism evidence="8 9">
    <name type="scientific">Colwellia psychrerythraea</name>
    <name type="common">Vibrio psychroerythus</name>
    <dbReference type="NCBI Taxonomy" id="28229"/>
    <lineage>
        <taxon>Bacteria</taxon>
        <taxon>Pseudomonadati</taxon>
        <taxon>Pseudomonadota</taxon>
        <taxon>Gammaproteobacteria</taxon>
        <taxon>Alteromonadales</taxon>
        <taxon>Colwelliaceae</taxon>
        <taxon>Colwellia</taxon>
    </lineage>
</organism>
<dbReference type="InterPro" id="IPR012336">
    <property type="entry name" value="Thioredoxin-like_fold"/>
</dbReference>
<dbReference type="RefSeq" id="WP_033094940.1">
    <property type="nucleotide sequence ID" value="NZ_JQED01000045.1"/>
</dbReference>
<dbReference type="Gene3D" id="3.40.30.10">
    <property type="entry name" value="Glutaredoxin"/>
    <property type="match status" value="1"/>
</dbReference>
<keyword evidence="6" id="KW-1133">Transmembrane helix</keyword>
<comment type="caution">
    <text evidence="8">The sequence shown here is derived from an EMBL/GenBank/DDBJ whole genome shotgun (WGS) entry which is preliminary data.</text>
</comment>
<evidence type="ECO:0000256" key="2">
    <source>
        <dbReference type="ARBA" id="ARBA00022729"/>
    </source>
</evidence>
<sequence length="213" mass="23685" precursor="true">MNNKTLFISVAAFIGVIFIAAVAMYKSQQPSTIASDKLPALERVGAPTKGGTQAKVTIVEFFDPACGTCSQFYPLINNLVKKYQGKVNVVMRYAPLHKGSDDVVKMLEAAHLQGKFWPALELLFANQQRWVEHHVSNPSSALAGIKTLDVDQEQLEKDWQSKKIERTVAQDIQDGQTLKVRATPQFFVNGKPLVVFGYEELVTLIEQEVAEAY</sequence>
<evidence type="ECO:0000256" key="6">
    <source>
        <dbReference type="SAM" id="Phobius"/>
    </source>
</evidence>
<evidence type="ECO:0000256" key="5">
    <source>
        <dbReference type="ARBA" id="ARBA00023284"/>
    </source>
</evidence>
<evidence type="ECO:0000256" key="1">
    <source>
        <dbReference type="ARBA" id="ARBA00005791"/>
    </source>
</evidence>
<keyword evidence="6" id="KW-0472">Membrane</keyword>
<keyword evidence="3" id="KW-0560">Oxidoreductase</keyword>
<name>A0A099KD69_COLPS</name>
<evidence type="ECO:0000313" key="8">
    <source>
        <dbReference type="EMBL" id="KGJ88654.1"/>
    </source>
</evidence>
<dbReference type="InterPro" id="IPR013766">
    <property type="entry name" value="Thioredoxin_domain"/>
</dbReference>
<proteinExistence type="inferred from homology"/>
<evidence type="ECO:0000256" key="4">
    <source>
        <dbReference type="ARBA" id="ARBA00023157"/>
    </source>
</evidence>
<dbReference type="PATRIC" id="fig|28229.4.peg.3290"/>
<comment type="similarity">
    <text evidence="1">Belongs to the thioredoxin family. DsbA subfamily.</text>
</comment>
<dbReference type="Pfam" id="PF13462">
    <property type="entry name" value="Thioredoxin_4"/>
    <property type="match status" value="1"/>
</dbReference>
<feature type="transmembrane region" description="Helical" evidence="6">
    <location>
        <begin position="6"/>
        <end position="25"/>
    </location>
</feature>
<dbReference type="PANTHER" id="PTHR13887">
    <property type="entry name" value="GLUTATHIONE S-TRANSFERASE KAPPA"/>
    <property type="match status" value="1"/>
</dbReference>
<dbReference type="PANTHER" id="PTHR13887:SF14">
    <property type="entry name" value="DISULFIDE BOND FORMATION PROTEIN D"/>
    <property type="match status" value="1"/>
</dbReference>
<accession>A0A099KD69</accession>
<reference evidence="8 9" key="1">
    <citation type="submission" date="2014-08" db="EMBL/GenBank/DDBJ databases">
        <title>Genomic and Phenotypic Diversity of Colwellia psychrerythraea strains from Disparate Marine Basins.</title>
        <authorList>
            <person name="Techtmann S.M."/>
            <person name="Stelling S.C."/>
            <person name="Utturkar S.M."/>
            <person name="Alshibli N."/>
            <person name="Harris A."/>
            <person name="Brown S.D."/>
            <person name="Hazen T.C."/>
        </authorList>
    </citation>
    <scope>NUCLEOTIDE SEQUENCE [LARGE SCALE GENOMIC DNA]</scope>
    <source>
        <strain evidence="8 9">ND2E</strain>
    </source>
</reference>
<dbReference type="AlphaFoldDB" id="A0A099KD69"/>
<protein>
    <recommendedName>
        <fullName evidence="7">Thioredoxin domain-containing protein</fullName>
    </recommendedName>
</protein>
<keyword evidence="6" id="KW-0812">Transmembrane</keyword>
<evidence type="ECO:0000256" key="3">
    <source>
        <dbReference type="ARBA" id="ARBA00023002"/>
    </source>
</evidence>
<dbReference type="InterPro" id="IPR036249">
    <property type="entry name" value="Thioredoxin-like_sf"/>
</dbReference>
<dbReference type="OrthoDB" id="9780340at2"/>
<keyword evidence="5" id="KW-0676">Redox-active center</keyword>
<gene>
    <name evidence="8" type="ORF">ND2E_3952</name>
</gene>
<dbReference type="EMBL" id="JQED01000045">
    <property type="protein sequence ID" value="KGJ88654.1"/>
    <property type="molecule type" value="Genomic_DNA"/>
</dbReference>
<keyword evidence="4" id="KW-1015">Disulfide bond</keyword>
<keyword evidence="2" id="KW-0732">Signal</keyword>
<dbReference type="Proteomes" id="UP000029843">
    <property type="component" value="Unassembled WGS sequence"/>
</dbReference>
<dbReference type="SUPFAM" id="SSF52833">
    <property type="entry name" value="Thioredoxin-like"/>
    <property type="match status" value="1"/>
</dbReference>
<dbReference type="GO" id="GO:0016491">
    <property type="term" value="F:oxidoreductase activity"/>
    <property type="evidence" value="ECO:0007669"/>
    <property type="project" value="UniProtKB-KW"/>
</dbReference>
<feature type="domain" description="Thioredoxin" evidence="7">
    <location>
        <begin position="32"/>
        <end position="210"/>
    </location>
</feature>